<evidence type="ECO:0000313" key="15">
    <source>
        <dbReference type="EMBL" id="CAD7430745.1"/>
    </source>
</evidence>
<reference evidence="15" key="1">
    <citation type="submission" date="2020-11" db="EMBL/GenBank/DDBJ databases">
        <authorList>
            <person name="Tran Van P."/>
        </authorList>
    </citation>
    <scope>NUCLEOTIDE SEQUENCE</scope>
</reference>
<dbReference type="InterPro" id="IPR056780">
    <property type="entry name" value="Renin_r_C"/>
</dbReference>
<feature type="domain" description="Renin receptor-like C-terminal transmembrane spanning segment" evidence="13">
    <location>
        <begin position="353"/>
        <end position="426"/>
    </location>
</feature>
<evidence type="ECO:0000256" key="4">
    <source>
        <dbReference type="ARBA" id="ARBA00022475"/>
    </source>
</evidence>
<dbReference type="GO" id="GO:0009897">
    <property type="term" value="C:external side of plasma membrane"/>
    <property type="evidence" value="ECO:0007669"/>
    <property type="project" value="TreeGrafter"/>
</dbReference>
<proteinExistence type="predicted"/>
<accession>A0A7R9HQE7</accession>
<dbReference type="PANTHER" id="PTHR13351:SF1">
    <property type="entry name" value="RENIN RECEPTOR"/>
    <property type="match status" value="1"/>
</dbReference>
<protein>
    <recommendedName>
        <fullName evidence="16">Renin receptor</fullName>
    </recommendedName>
</protein>
<evidence type="ECO:0000256" key="6">
    <source>
        <dbReference type="ARBA" id="ARBA00022692"/>
    </source>
</evidence>
<evidence type="ECO:0000256" key="11">
    <source>
        <dbReference type="ARBA" id="ARBA00023170"/>
    </source>
</evidence>
<name>A0A7R9HQE7_9NEOP</name>
<evidence type="ECO:0000259" key="13">
    <source>
        <dbReference type="Pfam" id="PF07850"/>
    </source>
</evidence>
<organism evidence="15">
    <name type="scientific">Timema monikensis</name>
    <dbReference type="NCBI Taxonomy" id="170555"/>
    <lineage>
        <taxon>Eukaryota</taxon>
        <taxon>Metazoa</taxon>
        <taxon>Ecdysozoa</taxon>
        <taxon>Arthropoda</taxon>
        <taxon>Hexapoda</taxon>
        <taxon>Insecta</taxon>
        <taxon>Pterygota</taxon>
        <taxon>Neoptera</taxon>
        <taxon>Polyneoptera</taxon>
        <taxon>Phasmatodea</taxon>
        <taxon>Timematodea</taxon>
        <taxon>Timematoidea</taxon>
        <taxon>Timematidae</taxon>
        <taxon>Timema</taxon>
    </lineage>
</organism>
<keyword evidence="5" id="KW-0165">Cleavage on pair of basic residues</keyword>
<keyword evidence="7" id="KW-0732">Signal</keyword>
<dbReference type="GO" id="GO:0030177">
    <property type="term" value="P:positive regulation of Wnt signaling pathway"/>
    <property type="evidence" value="ECO:0007669"/>
    <property type="project" value="TreeGrafter"/>
</dbReference>
<evidence type="ECO:0000256" key="10">
    <source>
        <dbReference type="ARBA" id="ARBA00023136"/>
    </source>
</evidence>
<feature type="transmembrane region" description="Helical" evidence="12">
    <location>
        <begin position="381"/>
        <end position="405"/>
    </location>
</feature>
<evidence type="ECO:0000256" key="9">
    <source>
        <dbReference type="ARBA" id="ARBA00022989"/>
    </source>
</evidence>
<dbReference type="InterPro" id="IPR057318">
    <property type="entry name" value="RENR_N"/>
</dbReference>
<dbReference type="PANTHER" id="PTHR13351">
    <property type="entry name" value="RENIN RECEPTOR"/>
    <property type="match status" value="1"/>
</dbReference>
<keyword evidence="4" id="KW-1003">Cell membrane</keyword>
<evidence type="ECO:0000256" key="8">
    <source>
        <dbReference type="ARBA" id="ARBA00022824"/>
    </source>
</evidence>
<evidence type="ECO:0000256" key="1">
    <source>
        <dbReference type="ARBA" id="ARBA00004115"/>
    </source>
</evidence>
<keyword evidence="8" id="KW-0256">Endoplasmic reticulum</keyword>
<keyword evidence="11" id="KW-0675">Receptor</keyword>
<dbReference type="GO" id="GO:0005789">
    <property type="term" value="C:endoplasmic reticulum membrane"/>
    <property type="evidence" value="ECO:0007669"/>
    <property type="project" value="UniProtKB-SubCell"/>
</dbReference>
<dbReference type="GO" id="GO:0031982">
    <property type="term" value="C:vesicle"/>
    <property type="evidence" value="ECO:0007669"/>
    <property type="project" value="UniProtKB-SubCell"/>
</dbReference>
<evidence type="ECO:0000256" key="3">
    <source>
        <dbReference type="ARBA" id="ARBA00004373"/>
    </source>
</evidence>
<evidence type="ECO:0000256" key="12">
    <source>
        <dbReference type="SAM" id="Phobius"/>
    </source>
</evidence>
<dbReference type="GO" id="GO:0098588">
    <property type="term" value="C:bounding membrane of organelle"/>
    <property type="evidence" value="ECO:0007669"/>
    <property type="project" value="UniProtKB-ARBA"/>
</dbReference>
<feature type="domain" description="Renin receptor N-terminal" evidence="14">
    <location>
        <begin position="122"/>
        <end position="234"/>
    </location>
</feature>
<dbReference type="InterPro" id="IPR012493">
    <property type="entry name" value="Renin_rcpt"/>
</dbReference>
<evidence type="ECO:0000256" key="7">
    <source>
        <dbReference type="ARBA" id="ARBA00022729"/>
    </source>
</evidence>
<evidence type="ECO:0000256" key="2">
    <source>
        <dbReference type="ARBA" id="ARBA00004251"/>
    </source>
</evidence>
<evidence type="ECO:0000256" key="5">
    <source>
        <dbReference type="ARBA" id="ARBA00022685"/>
    </source>
</evidence>
<dbReference type="Pfam" id="PF25294">
    <property type="entry name" value="RENR_N"/>
    <property type="match status" value="2"/>
</dbReference>
<evidence type="ECO:0000259" key="14">
    <source>
        <dbReference type="Pfam" id="PF25294"/>
    </source>
</evidence>
<keyword evidence="10 12" id="KW-0472">Membrane</keyword>
<feature type="domain" description="Renin receptor N-terminal" evidence="14">
    <location>
        <begin position="252"/>
        <end position="346"/>
    </location>
</feature>
<keyword evidence="9 12" id="KW-1133">Transmembrane helix</keyword>
<dbReference type="EMBL" id="OB794622">
    <property type="protein sequence ID" value="CAD7430745.1"/>
    <property type="molecule type" value="Genomic_DNA"/>
</dbReference>
<gene>
    <name evidence="15" type="ORF">TMSB3V08_LOCUS7495</name>
</gene>
<keyword evidence="6 12" id="KW-0812">Transmembrane</keyword>
<dbReference type="AlphaFoldDB" id="A0A7R9HQE7"/>
<evidence type="ECO:0008006" key="16">
    <source>
        <dbReference type="Google" id="ProtNLM"/>
    </source>
</evidence>
<dbReference type="GO" id="GO:0038023">
    <property type="term" value="F:signaling receptor activity"/>
    <property type="evidence" value="ECO:0007669"/>
    <property type="project" value="InterPro"/>
</dbReference>
<sequence length="427" mass="47861">MCKVHWLTNKTNAGRCINFPDLVRAQCNHEVKWYSPEEGFGMCKVHWLTNKTSAGRCINFHGERYTIDFQLNTAASWCLTTVDHVQILWERSEFREESLVGRKSLFPARLASRDLLRLVNGAGELLILHAPKSLQFEGNEPLDESLLREVYSGALGFSVSKGSKWGGLKVLDPFHYPEAVVGIVVDGLPSLGISKGSHFPLITNQNEEATWHALNQRVSMRFPDQSSVLTRLDTVEGNNAGLSTSSSPPPLVQYLNPNETEDAQFIQELLLVKQLTHKVKSESGDGVPDVYWLVLRALHPVIDLHGTDSDAAIEAKNLLIEAIKDLDRAFVHAYKGQVLVSVVTSDVSHTRKSRSLMAEVDADSVVDNMNVSKEYDPNYPVIFNILLWFNIAFFYSIIAVAVFIAKMDPGRDSIIYRMTSTRMKKDN</sequence>
<dbReference type="Pfam" id="PF07850">
    <property type="entry name" value="Renin_r"/>
    <property type="match status" value="1"/>
</dbReference>
<comment type="subcellular location">
    <subcellularLocation>
        <location evidence="2">Cell membrane</location>
        <topology evidence="2">Single-pass type I membrane protein</topology>
    </subcellularLocation>
    <subcellularLocation>
        <location evidence="1">Endoplasmic reticulum membrane</location>
        <topology evidence="1">Single-pass type I membrane protein</topology>
    </subcellularLocation>
    <subcellularLocation>
        <location evidence="3">Vesicle</location>
    </subcellularLocation>
</comment>